<organism evidence="3">
    <name type="scientific">Naegleria gruberi</name>
    <name type="common">Amoeba</name>
    <dbReference type="NCBI Taxonomy" id="5762"/>
    <lineage>
        <taxon>Eukaryota</taxon>
        <taxon>Discoba</taxon>
        <taxon>Heterolobosea</taxon>
        <taxon>Tetramitia</taxon>
        <taxon>Eutetramitia</taxon>
        <taxon>Vahlkampfiidae</taxon>
        <taxon>Naegleria</taxon>
    </lineage>
</organism>
<dbReference type="AlphaFoldDB" id="D2V564"/>
<evidence type="ECO:0000313" key="3">
    <source>
        <dbReference type="Proteomes" id="UP000006671"/>
    </source>
</evidence>
<dbReference type="RefSeq" id="XP_002680966.1">
    <property type="nucleotide sequence ID" value="XM_002680920.1"/>
</dbReference>
<name>D2V564_NAEGR</name>
<dbReference type="KEGG" id="ngr:NAEGRDRAFT_46795"/>
<feature type="region of interest" description="Disordered" evidence="1">
    <location>
        <begin position="36"/>
        <end position="102"/>
    </location>
</feature>
<feature type="compositionally biased region" description="Low complexity" evidence="1">
    <location>
        <begin position="133"/>
        <end position="146"/>
    </location>
</feature>
<accession>D2V564</accession>
<reference evidence="2 3" key="1">
    <citation type="journal article" date="2010" name="Cell">
        <title>The genome of Naegleria gruberi illuminates early eukaryotic versatility.</title>
        <authorList>
            <person name="Fritz-Laylin L.K."/>
            <person name="Prochnik S.E."/>
            <person name="Ginger M.L."/>
            <person name="Dacks J.B."/>
            <person name="Carpenter M.L."/>
            <person name="Field M.C."/>
            <person name="Kuo A."/>
            <person name="Paredez A."/>
            <person name="Chapman J."/>
            <person name="Pham J."/>
            <person name="Shu S."/>
            <person name="Neupane R."/>
            <person name="Cipriano M."/>
            <person name="Mancuso J."/>
            <person name="Tu H."/>
            <person name="Salamov A."/>
            <person name="Lindquist E."/>
            <person name="Shapiro H."/>
            <person name="Lucas S."/>
            <person name="Grigoriev I.V."/>
            <person name="Cande W.Z."/>
            <person name="Fulton C."/>
            <person name="Rokhsar D.S."/>
            <person name="Dawson S.C."/>
        </authorList>
    </citation>
    <scope>NUCLEOTIDE SEQUENCE [LARGE SCALE GENOMIC DNA]</scope>
    <source>
        <strain evidence="2 3">NEG-M</strain>
    </source>
</reference>
<dbReference type="VEuPathDB" id="AmoebaDB:NAEGRDRAFT_46795"/>
<feature type="compositionally biased region" description="Basic and acidic residues" evidence="1">
    <location>
        <begin position="320"/>
        <end position="329"/>
    </location>
</feature>
<dbReference type="InParanoid" id="D2V564"/>
<gene>
    <name evidence="2" type="ORF">NAEGRDRAFT_46795</name>
</gene>
<dbReference type="Proteomes" id="UP000006671">
    <property type="component" value="Unassembled WGS sequence"/>
</dbReference>
<feature type="compositionally biased region" description="Basic and acidic residues" evidence="1">
    <location>
        <begin position="242"/>
        <end position="268"/>
    </location>
</feature>
<dbReference type="GeneID" id="8849671"/>
<protein>
    <submittedName>
        <fullName evidence="2">Predicted protein</fullName>
    </submittedName>
</protein>
<feature type="compositionally biased region" description="Low complexity" evidence="1">
    <location>
        <begin position="198"/>
        <end position="241"/>
    </location>
</feature>
<feature type="compositionally biased region" description="Polar residues" evidence="1">
    <location>
        <begin position="39"/>
        <end position="60"/>
    </location>
</feature>
<proteinExistence type="predicted"/>
<sequence length="341" mass="37584">MLAKQNIDTSSLSADKPLLLQLFSRLSNSANYSTTTSNIQQTVSQSPTLTKQTSFSTSSPKVMETKTSSPIISNITSSSPVNVEPSPILTNMTGSSSQNNSPMISQATLLEDSFEEEQLSSTMKKRTKKKPNETSPESSPKESSLSDAPTISQKLPPLKPITQPANKSPPIIEEKPKPKSAFLTSVFEEDSDLDISDIDSPTSQKSSQSQKSNHSQHSNHSAGKLSNHSNTSQHSNHSIHSQHSDHFGDHDHEQLDDHFDNHHGHDIDEFADNFEEDVDFGEENWDQGEAISEFSGGSDFNDNYSDDFKDNASNHSLNDFSDHTAHSENFDDVENVLDESF</sequence>
<feature type="compositionally biased region" description="Polar residues" evidence="1">
    <location>
        <begin position="88"/>
        <end position="102"/>
    </location>
</feature>
<feature type="compositionally biased region" description="Low complexity" evidence="1">
    <location>
        <begin position="67"/>
        <end position="83"/>
    </location>
</feature>
<feature type="region of interest" description="Disordered" evidence="1">
    <location>
        <begin position="114"/>
        <end position="341"/>
    </location>
</feature>
<feature type="compositionally biased region" description="Acidic residues" evidence="1">
    <location>
        <begin position="187"/>
        <end position="197"/>
    </location>
</feature>
<dbReference type="EMBL" id="GG738852">
    <property type="protein sequence ID" value="EFC48222.1"/>
    <property type="molecule type" value="Genomic_DNA"/>
</dbReference>
<feature type="compositionally biased region" description="Acidic residues" evidence="1">
    <location>
        <begin position="269"/>
        <end position="286"/>
    </location>
</feature>
<feature type="compositionally biased region" description="Acidic residues" evidence="1">
    <location>
        <begin position="330"/>
        <end position="341"/>
    </location>
</feature>
<evidence type="ECO:0000313" key="2">
    <source>
        <dbReference type="EMBL" id="EFC48222.1"/>
    </source>
</evidence>
<evidence type="ECO:0000256" key="1">
    <source>
        <dbReference type="SAM" id="MobiDB-lite"/>
    </source>
</evidence>
<keyword evidence="3" id="KW-1185">Reference proteome</keyword>